<gene>
    <name evidence="2" type="ORF">QQZ08_009577</name>
</gene>
<evidence type="ECO:0000313" key="3">
    <source>
        <dbReference type="Proteomes" id="UP001498421"/>
    </source>
</evidence>
<keyword evidence="3" id="KW-1185">Reference proteome</keyword>
<dbReference type="Proteomes" id="UP001498421">
    <property type="component" value="Unassembled WGS sequence"/>
</dbReference>
<accession>A0ABR1HM56</accession>
<organism evidence="2 3">
    <name type="scientific">Neonectria magnoliae</name>
    <dbReference type="NCBI Taxonomy" id="2732573"/>
    <lineage>
        <taxon>Eukaryota</taxon>
        <taxon>Fungi</taxon>
        <taxon>Dikarya</taxon>
        <taxon>Ascomycota</taxon>
        <taxon>Pezizomycotina</taxon>
        <taxon>Sordariomycetes</taxon>
        <taxon>Hypocreomycetidae</taxon>
        <taxon>Hypocreales</taxon>
        <taxon>Nectriaceae</taxon>
        <taxon>Neonectria</taxon>
    </lineage>
</organism>
<dbReference type="EMBL" id="JAZAVK010000111">
    <property type="protein sequence ID" value="KAK7422271.1"/>
    <property type="molecule type" value="Genomic_DNA"/>
</dbReference>
<evidence type="ECO:0000256" key="1">
    <source>
        <dbReference type="SAM" id="MobiDB-lite"/>
    </source>
</evidence>
<sequence>MRGRNLNPERRENDTYEHTTIFDDQFIAELTPRKRNDRRRQRQHRNQPKIRTPKPQPEQNTHLRGRVTLGSRPLTQPIPLVIPQQEPFNPLASTTVPLGYDTLRTSLSWEAPRENSGSDFPGPAPPVSNYNAYHQQQHYQQDHYEVQHARPHPSQMIPSGIGANPWYTEPLAPTILSNALPVTSPDNLGQQDHTTPGHQLQPAVSLNPPRLDFLVTGPTRRSEPCHVTLDLQLSISVISAELAKRLECELILGNPSWTNWTVQTPIGLLNPKKWVMDISIESQWRRLRIPMKTASFVVVNECWTGTEIILGKPILLKLLQTDAVL</sequence>
<reference evidence="2 3" key="1">
    <citation type="journal article" date="2025" name="Microbiol. Resour. Announc.">
        <title>Draft genome sequences for Neonectria magnoliae and Neonectria punicea, canker pathogens of Liriodendron tulipifera and Acer saccharum in West Virginia.</title>
        <authorList>
            <person name="Petronek H.M."/>
            <person name="Kasson M.T."/>
            <person name="Metheny A.M."/>
            <person name="Stauder C.M."/>
            <person name="Lovett B."/>
            <person name="Lynch S.C."/>
            <person name="Garnas J.R."/>
            <person name="Kasson L.R."/>
            <person name="Stajich J.E."/>
        </authorList>
    </citation>
    <scope>NUCLEOTIDE SEQUENCE [LARGE SCALE GENOMIC DNA]</scope>
    <source>
        <strain evidence="2 3">NRRL 64651</strain>
    </source>
</reference>
<evidence type="ECO:0000313" key="2">
    <source>
        <dbReference type="EMBL" id="KAK7422271.1"/>
    </source>
</evidence>
<name>A0ABR1HM56_9HYPO</name>
<feature type="region of interest" description="Disordered" evidence="1">
    <location>
        <begin position="29"/>
        <end position="73"/>
    </location>
</feature>
<feature type="compositionally biased region" description="Basic residues" evidence="1">
    <location>
        <begin position="33"/>
        <end position="52"/>
    </location>
</feature>
<comment type="caution">
    <text evidence="2">The sequence shown here is derived from an EMBL/GenBank/DDBJ whole genome shotgun (WGS) entry which is preliminary data.</text>
</comment>
<protein>
    <submittedName>
        <fullName evidence="2">Uncharacterized protein</fullName>
    </submittedName>
</protein>
<proteinExistence type="predicted"/>